<dbReference type="GO" id="GO:0007601">
    <property type="term" value="P:visual perception"/>
    <property type="evidence" value="ECO:0007669"/>
    <property type="project" value="UniProtKB-KW"/>
</dbReference>
<name>A0AAN9A5I1_HALRR</name>
<feature type="compositionally biased region" description="Low complexity" evidence="10">
    <location>
        <begin position="343"/>
        <end position="354"/>
    </location>
</feature>
<evidence type="ECO:0000256" key="1">
    <source>
        <dbReference type="ARBA" id="ARBA00004141"/>
    </source>
</evidence>
<keyword evidence="3 11" id="KW-0812">Transmembrane</keyword>
<evidence type="ECO:0000256" key="9">
    <source>
        <dbReference type="ARBA" id="ARBA00023305"/>
    </source>
</evidence>
<evidence type="ECO:0000256" key="5">
    <source>
        <dbReference type="ARBA" id="ARBA00023040"/>
    </source>
</evidence>
<keyword evidence="6 11" id="KW-0472">Membrane</keyword>
<evidence type="ECO:0000256" key="2">
    <source>
        <dbReference type="ARBA" id="ARBA00010663"/>
    </source>
</evidence>
<comment type="caution">
    <text evidence="13">The sequence shown here is derived from an EMBL/GenBank/DDBJ whole genome shotgun (WGS) entry which is preliminary data.</text>
</comment>
<keyword evidence="8" id="KW-0807">Transducer</keyword>
<evidence type="ECO:0000256" key="4">
    <source>
        <dbReference type="ARBA" id="ARBA00022989"/>
    </source>
</evidence>
<dbReference type="PANTHER" id="PTHR24240">
    <property type="entry name" value="OPSIN"/>
    <property type="match status" value="1"/>
</dbReference>
<dbReference type="EMBL" id="JAXCGZ010015373">
    <property type="protein sequence ID" value="KAK7070417.1"/>
    <property type="molecule type" value="Genomic_DNA"/>
</dbReference>
<dbReference type="InterPro" id="IPR017452">
    <property type="entry name" value="GPCR_Rhodpsn_7TM"/>
</dbReference>
<evidence type="ECO:0000256" key="6">
    <source>
        <dbReference type="ARBA" id="ARBA00023136"/>
    </source>
</evidence>
<feature type="transmembrane region" description="Helical" evidence="11">
    <location>
        <begin position="105"/>
        <end position="125"/>
    </location>
</feature>
<evidence type="ECO:0000313" key="13">
    <source>
        <dbReference type="EMBL" id="KAK7070417.1"/>
    </source>
</evidence>
<dbReference type="PROSITE" id="PS50262">
    <property type="entry name" value="G_PROTEIN_RECEP_F1_2"/>
    <property type="match status" value="1"/>
</dbReference>
<keyword evidence="4 11" id="KW-1133">Transmembrane helix</keyword>
<feature type="transmembrane region" description="Helical" evidence="11">
    <location>
        <begin position="67"/>
        <end position="85"/>
    </location>
</feature>
<dbReference type="Proteomes" id="UP001381693">
    <property type="component" value="Unassembled WGS sequence"/>
</dbReference>
<dbReference type="GO" id="GO:0004930">
    <property type="term" value="F:G protein-coupled receptor activity"/>
    <property type="evidence" value="ECO:0007669"/>
    <property type="project" value="UniProtKB-KW"/>
</dbReference>
<evidence type="ECO:0000256" key="11">
    <source>
        <dbReference type="SAM" id="Phobius"/>
    </source>
</evidence>
<evidence type="ECO:0000256" key="7">
    <source>
        <dbReference type="ARBA" id="ARBA00023170"/>
    </source>
</evidence>
<reference evidence="13 14" key="1">
    <citation type="submission" date="2023-11" db="EMBL/GenBank/DDBJ databases">
        <title>Halocaridina rubra genome assembly.</title>
        <authorList>
            <person name="Smith C."/>
        </authorList>
    </citation>
    <scope>NUCLEOTIDE SEQUENCE [LARGE SCALE GENOMIC DNA]</scope>
    <source>
        <strain evidence="13">EP-1</strain>
        <tissue evidence="13">Whole</tissue>
    </source>
</reference>
<evidence type="ECO:0000259" key="12">
    <source>
        <dbReference type="PROSITE" id="PS50262"/>
    </source>
</evidence>
<sequence>MTSCSWNYISKDSSNRAYYIYLLVGGFVIPVLAIVFCYTYILFALFKHSRILLTRAGSRAPARRNDLKTAQMVLTLILLFIISWSPYATVSLIGQFGDIRFLTPWMSTLPALFAKASVIYNPIVYGMSHPHFRSSLQHLFTRMTSTQQPMHYKHSTGGPRHVSVNSVIAIPADSPRRHWHSDNFGMGSRRESLIAVAATASNGESFSYLMSPDIMNLACGDNANLSEPDLLRHDDRIIPAHLVTYVSYHREKRRFLRSALFCSESSLERYDRRQPRNVRQAYFGGGGGLMPTTTPNCVLEQTGPDTWDHVALLEPSLPLRRDSGNSSVDSDSPGPPRRKSFTSCSRSPRLSLSRINGTKSPRHSNCCQCAASELAQTVTVAKMHNRRRSSTIHVCLRGNLHQYNMDV</sequence>
<dbReference type="AlphaFoldDB" id="A0AAN9A5I1"/>
<evidence type="ECO:0000256" key="10">
    <source>
        <dbReference type="SAM" id="MobiDB-lite"/>
    </source>
</evidence>
<feature type="domain" description="G-protein coupled receptors family 1 profile" evidence="12">
    <location>
        <begin position="1"/>
        <end position="125"/>
    </location>
</feature>
<comment type="subcellular location">
    <subcellularLocation>
        <location evidence="1">Membrane</location>
        <topology evidence="1">Multi-pass membrane protein</topology>
    </subcellularLocation>
</comment>
<feature type="region of interest" description="Disordered" evidence="10">
    <location>
        <begin position="318"/>
        <end position="364"/>
    </location>
</feature>
<evidence type="ECO:0000313" key="14">
    <source>
        <dbReference type="Proteomes" id="UP001381693"/>
    </source>
</evidence>
<keyword evidence="9" id="KW-0716">Sensory transduction</keyword>
<dbReference type="Pfam" id="PF00001">
    <property type="entry name" value="7tm_1"/>
    <property type="match status" value="1"/>
</dbReference>
<dbReference type="InterPro" id="IPR000276">
    <property type="entry name" value="GPCR_Rhodpsn"/>
</dbReference>
<dbReference type="GO" id="GO:0016020">
    <property type="term" value="C:membrane"/>
    <property type="evidence" value="ECO:0007669"/>
    <property type="project" value="UniProtKB-SubCell"/>
</dbReference>
<dbReference type="SUPFAM" id="SSF81321">
    <property type="entry name" value="Family A G protein-coupled receptor-like"/>
    <property type="match status" value="1"/>
</dbReference>
<keyword evidence="5" id="KW-0297">G-protein coupled receptor</keyword>
<keyword evidence="7" id="KW-0675">Receptor</keyword>
<dbReference type="PRINTS" id="PR00237">
    <property type="entry name" value="GPCRRHODOPSN"/>
</dbReference>
<keyword evidence="9" id="KW-0844">Vision</keyword>
<evidence type="ECO:0000256" key="3">
    <source>
        <dbReference type="ARBA" id="ARBA00022692"/>
    </source>
</evidence>
<evidence type="ECO:0000256" key="8">
    <source>
        <dbReference type="ARBA" id="ARBA00023224"/>
    </source>
</evidence>
<dbReference type="InterPro" id="IPR050125">
    <property type="entry name" value="GPCR_opsins"/>
</dbReference>
<feature type="compositionally biased region" description="Polar residues" evidence="10">
    <location>
        <begin position="355"/>
        <end position="364"/>
    </location>
</feature>
<keyword evidence="14" id="KW-1185">Reference proteome</keyword>
<dbReference type="Gene3D" id="1.20.1070.10">
    <property type="entry name" value="Rhodopsin 7-helix transmembrane proteins"/>
    <property type="match status" value="1"/>
</dbReference>
<organism evidence="13 14">
    <name type="scientific">Halocaridina rubra</name>
    <name type="common">Hawaiian red shrimp</name>
    <dbReference type="NCBI Taxonomy" id="373956"/>
    <lineage>
        <taxon>Eukaryota</taxon>
        <taxon>Metazoa</taxon>
        <taxon>Ecdysozoa</taxon>
        <taxon>Arthropoda</taxon>
        <taxon>Crustacea</taxon>
        <taxon>Multicrustacea</taxon>
        <taxon>Malacostraca</taxon>
        <taxon>Eumalacostraca</taxon>
        <taxon>Eucarida</taxon>
        <taxon>Decapoda</taxon>
        <taxon>Pleocyemata</taxon>
        <taxon>Caridea</taxon>
        <taxon>Atyoidea</taxon>
        <taxon>Atyidae</taxon>
        <taxon>Halocaridina</taxon>
    </lineage>
</organism>
<proteinExistence type="inferred from homology"/>
<feature type="transmembrane region" description="Helical" evidence="11">
    <location>
        <begin position="20"/>
        <end position="46"/>
    </location>
</feature>
<comment type="similarity">
    <text evidence="2">Belongs to the G-protein coupled receptor 1 family.</text>
</comment>
<accession>A0AAN9A5I1</accession>
<gene>
    <name evidence="13" type="ORF">SK128_021346</name>
</gene>
<protein>
    <recommendedName>
        <fullName evidence="12">G-protein coupled receptors family 1 profile domain-containing protein</fullName>
    </recommendedName>
</protein>